<reference evidence="3 4" key="1">
    <citation type="submission" date="2016-08" db="EMBL/GenBank/DDBJ databases">
        <title>Genome sequence of Clavibacter michiganensis spp. strain CASJ009.</title>
        <authorList>
            <person name="Thapa S.P."/>
            <person name="Coaker G."/>
        </authorList>
    </citation>
    <scope>NUCLEOTIDE SEQUENCE [LARGE SCALE GENOMIC DNA]</scope>
    <source>
        <strain evidence="3">CASJ009</strain>
    </source>
</reference>
<evidence type="ECO:0000259" key="2">
    <source>
        <dbReference type="Pfam" id="PF00425"/>
    </source>
</evidence>
<dbReference type="PANTHER" id="PTHR11236:SF9">
    <property type="entry name" value="ANTHRANILATE SYNTHASE COMPONENT 1"/>
    <property type="match status" value="1"/>
</dbReference>
<dbReference type="SUPFAM" id="SSF56322">
    <property type="entry name" value="ADC synthase"/>
    <property type="match status" value="1"/>
</dbReference>
<name>A0A251XTU6_9MICO</name>
<dbReference type="InterPro" id="IPR005801">
    <property type="entry name" value="ADC_synthase"/>
</dbReference>
<accession>A0A251XTU6</accession>
<sequence length="93" mass="9885">MPHEQRDAPGTVDPVSVHLALRSLSPSHHGAFLRIGGTALVSASPERFVEVDDGGTLRTLPIKGTRPATPTRSPTNAHGAISSRARRSVRRTS</sequence>
<gene>
    <name evidence="3" type="ORF">CMsap09_08145</name>
</gene>
<protein>
    <submittedName>
        <fullName evidence="3">Aminodeoxychorismate synthase</fullName>
    </submittedName>
</protein>
<dbReference type="Proteomes" id="UP000195106">
    <property type="component" value="Unassembled WGS sequence"/>
</dbReference>
<dbReference type="InterPro" id="IPR019999">
    <property type="entry name" value="Anth_synth_I-like"/>
</dbReference>
<organism evidence="3 4">
    <name type="scientific">Clavibacter michiganensis</name>
    <dbReference type="NCBI Taxonomy" id="28447"/>
    <lineage>
        <taxon>Bacteria</taxon>
        <taxon>Bacillati</taxon>
        <taxon>Actinomycetota</taxon>
        <taxon>Actinomycetes</taxon>
        <taxon>Micrococcales</taxon>
        <taxon>Microbacteriaceae</taxon>
        <taxon>Clavibacter</taxon>
    </lineage>
</organism>
<feature type="domain" description="Chorismate-utilising enzyme C-terminal" evidence="2">
    <location>
        <begin position="9"/>
        <end position="74"/>
    </location>
</feature>
<dbReference type="GO" id="GO:0000162">
    <property type="term" value="P:L-tryptophan biosynthetic process"/>
    <property type="evidence" value="ECO:0007669"/>
    <property type="project" value="TreeGrafter"/>
</dbReference>
<evidence type="ECO:0000313" key="4">
    <source>
        <dbReference type="Proteomes" id="UP000195106"/>
    </source>
</evidence>
<dbReference type="EMBL" id="MDHJ01000001">
    <property type="protein sequence ID" value="OUE08900.1"/>
    <property type="molecule type" value="Genomic_DNA"/>
</dbReference>
<dbReference type="PANTHER" id="PTHR11236">
    <property type="entry name" value="AMINOBENZOATE/ANTHRANILATE SYNTHASE"/>
    <property type="match status" value="1"/>
</dbReference>
<proteinExistence type="predicted"/>
<evidence type="ECO:0000313" key="3">
    <source>
        <dbReference type="EMBL" id="OUE08900.1"/>
    </source>
</evidence>
<comment type="caution">
    <text evidence="3">The sequence shown here is derived from an EMBL/GenBank/DDBJ whole genome shotgun (WGS) entry which is preliminary data.</text>
</comment>
<feature type="compositionally biased region" description="Basic residues" evidence="1">
    <location>
        <begin position="84"/>
        <end position="93"/>
    </location>
</feature>
<dbReference type="Pfam" id="PF00425">
    <property type="entry name" value="Chorismate_bind"/>
    <property type="match status" value="1"/>
</dbReference>
<dbReference type="Gene3D" id="3.60.120.10">
    <property type="entry name" value="Anthranilate synthase"/>
    <property type="match status" value="1"/>
</dbReference>
<feature type="region of interest" description="Disordered" evidence="1">
    <location>
        <begin position="55"/>
        <end position="93"/>
    </location>
</feature>
<dbReference type="InterPro" id="IPR015890">
    <property type="entry name" value="Chorismate_C"/>
</dbReference>
<evidence type="ECO:0000256" key="1">
    <source>
        <dbReference type="SAM" id="MobiDB-lite"/>
    </source>
</evidence>
<dbReference type="AlphaFoldDB" id="A0A251XTU6"/>